<dbReference type="AlphaFoldDB" id="A0A0C2GI69"/>
<organism evidence="2 3">
    <name type="scientific">Ancylostoma duodenale</name>
    <dbReference type="NCBI Taxonomy" id="51022"/>
    <lineage>
        <taxon>Eukaryota</taxon>
        <taxon>Metazoa</taxon>
        <taxon>Ecdysozoa</taxon>
        <taxon>Nematoda</taxon>
        <taxon>Chromadorea</taxon>
        <taxon>Rhabditida</taxon>
        <taxon>Rhabditina</taxon>
        <taxon>Rhabditomorpha</taxon>
        <taxon>Strongyloidea</taxon>
        <taxon>Ancylostomatidae</taxon>
        <taxon>Ancylostomatinae</taxon>
        <taxon>Ancylostoma</taxon>
    </lineage>
</organism>
<dbReference type="Pfam" id="PF23309">
    <property type="entry name" value="DUF7083"/>
    <property type="match status" value="1"/>
</dbReference>
<name>A0A0C2GI69_9BILA</name>
<proteinExistence type="predicted"/>
<reference evidence="2 3" key="1">
    <citation type="submission" date="2013-12" db="EMBL/GenBank/DDBJ databases">
        <title>Draft genome of the parsitic nematode Ancylostoma duodenale.</title>
        <authorList>
            <person name="Mitreva M."/>
        </authorList>
    </citation>
    <scope>NUCLEOTIDE SEQUENCE [LARGE SCALE GENOMIC DNA]</scope>
    <source>
        <strain evidence="2 3">Zhejiang</strain>
    </source>
</reference>
<evidence type="ECO:0000259" key="1">
    <source>
        <dbReference type="Pfam" id="PF23309"/>
    </source>
</evidence>
<feature type="domain" description="DUF7083" evidence="1">
    <location>
        <begin position="113"/>
        <end position="169"/>
    </location>
</feature>
<sequence length="331" mass="37435">MIWDYSRHSGFFLAPICVQPPFKDTTTGDQAALLTMPSPAPAAPEEVPAWLAHILPMQSQQIQHLTELMTTLSSTRSLCPRRQLHPCQSPIHVETSYEKCPPSTTTRTMMPLIDDRGSTLSEERKRNLIVDKLDRAAYKTYSEHVLPLKRRDIDLPTTLLNLTKLLGHKDLSPLTCRRFEFLQSTCKAFSGSFLPYREFGSTIKKKFEEAYMRDVDGESLKCLVLISGLTDSSHPEMRLRLLNKINRLSEGDRLWTTSSMTAKPLSYCGPTTVLWRQKKSTRLTKRRLGGRRKVIPLANGAPVTFERTTTSYFASISEIGTAAKETEEEAI</sequence>
<dbReference type="InterPro" id="IPR055510">
    <property type="entry name" value="DUF7083"/>
</dbReference>
<dbReference type="OrthoDB" id="5856985at2759"/>
<keyword evidence="3" id="KW-1185">Reference proteome</keyword>
<evidence type="ECO:0000313" key="3">
    <source>
        <dbReference type="Proteomes" id="UP000054047"/>
    </source>
</evidence>
<dbReference type="EMBL" id="KN735257">
    <property type="protein sequence ID" value="KIH56791.1"/>
    <property type="molecule type" value="Genomic_DNA"/>
</dbReference>
<protein>
    <recommendedName>
        <fullName evidence="1">DUF7083 domain-containing protein</fullName>
    </recommendedName>
</protein>
<evidence type="ECO:0000313" key="2">
    <source>
        <dbReference type="EMBL" id="KIH56791.1"/>
    </source>
</evidence>
<accession>A0A0C2GI69</accession>
<dbReference type="Proteomes" id="UP000054047">
    <property type="component" value="Unassembled WGS sequence"/>
</dbReference>
<gene>
    <name evidence="2" type="ORF">ANCDUO_13022</name>
</gene>